<dbReference type="Proteomes" id="UP000293162">
    <property type="component" value="Unassembled WGS sequence"/>
</dbReference>
<dbReference type="EMBL" id="SEWF01000041">
    <property type="protein sequence ID" value="RYU93601.1"/>
    <property type="molecule type" value="Genomic_DNA"/>
</dbReference>
<dbReference type="InterPro" id="IPR013783">
    <property type="entry name" value="Ig-like_fold"/>
</dbReference>
<dbReference type="InterPro" id="IPR032109">
    <property type="entry name" value="Big_3_5"/>
</dbReference>
<evidence type="ECO:0000313" key="3">
    <source>
        <dbReference type="EMBL" id="RYU93601.1"/>
    </source>
</evidence>
<accession>A0A4Q5LV52</accession>
<organism evidence="3 4">
    <name type="scientific">Emticicia agri</name>
    <dbReference type="NCBI Taxonomy" id="2492393"/>
    <lineage>
        <taxon>Bacteria</taxon>
        <taxon>Pseudomonadati</taxon>
        <taxon>Bacteroidota</taxon>
        <taxon>Cytophagia</taxon>
        <taxon>Cytophagales</taxon>
        <taxon>Leadbetterellaceae</taxon>
        <taxon>Emticicia</taxon>
    </lineage>
</organism>
<proteinExistence type="predicted"/>
<dbReference type="Gene3D" id="2.60.40.10">
    <property type="entry name" value="Immunoglobulins"/>
    <property type="match status" value="1"/>
</dbReference>
<evidence type="ECO:0000259" key="1">
    <source>
        <dbReference type="Pfam" id="PF16640"/>
    </source>
</evidence>
<dbReference type="OrthoDB" id="972285at2"/>
<dbReference type="InterPro" id="IPR044023">
    <property type="entry name" value="Ig_7"/>
</dbReference>
<gene>
    <name evidence="3" type="ORF">EWM59_21375</name>
</gene>
<name>A0A4Q5LV52_9BACT</name>
<evidence type="ECO:0000313" key="4">
    <source>
        <dbReference type="Proteomes" id="UP000293162"/>
    </source>
</evidence>
<reference evidence="3 4" key="1">
    <citation type="submission" date="2019-02" db="EMBL/GenBank/DDBJ databases">
        <title>Bacterial novel species Emticicia sp. 17J42-9 isolated from soil.</title>
        <authorList>
            <person name="Jung H.-Y."/>
        </authorList>
    </citation>
    <scope>NUCLEOTIDE SEQUENCE [LARGE SCALE GENOMIC DNA]</scope>
    <source>
        <strain evidence="3 4">17J42-9</strain>
    </source>
</reference>
<feature type="domain" description="Ig-like" evidence="2">
    <location>
        <begin position="301"/>
        <end position="372"/>
    </location>
</feature>
<feature type="domain" description="Bacterial Ig-like" evidence="1">
    <location>
        <begin position="209"/>
        <end position="292"/>
    </location>
</feature>
<evidence type="ECO:0000259" key="2">
    <source>
        <dbReference type="Pfam" id="PF19081"/>
    </source>
</evidence>
<protein>
    <submittedName>
        <fullName evidence="3">Ig-like domain repeat protein</fullName>
    </submittedName>
</protein>
<dbReference type="RefSeq" id="WP_130023295.1">
    <property type="nucleotide sequence ID" value="NZ_SEWF01000041.1"/>
</dbReference>
<feature type="non-terminal residue" evidence="3">
    <location>
        <position position="1576"/>
    </location>
</feature>
<dbReference type="Pfam" id="PF16640">
    <property type="entry name" value="Big_3_5"/>
    <property type="match status" value="1"/>
</dbReference>
<sequence length="1576" mass="157438">MKKFLFLLLILSTYKGFSQVHSDDPDFVSKKINTYLPTTADAAVCDGLSLVTTYTTNNGSRGIMFDVKATNTLTIKYFDANLYAGTATYEIWYHPGSYLGTEDTPGSWTRIDSVNNIVSEGAGLPTRIPILVDVVIPAGETYAFYITNTVSGGVNYVTTAASGDTLATDINLMVLGGVGKAYPFSTNFRYRNFSGTICYRLGTNEGTTLTSDNNPADEGENVLFTATVLPSSATGTVTFKDGSTTLSTVALSGGIATFSTNTLTVGTHSITATYNGDGTVEPSTSDTLSQVINCLAPTGISVNNTTVCPGSSVLLTATCASGTITWYNQATGGSAIGTGSSLSHSPAVNTTYYTSCESENCVSSRASTDAVTLSTAPSAPTSPTAIPSNFIVSGTTTLTASGCDSPATISWYDTANSTIALPDNTPTIAANKTFFARCTGTNTCISDPSTTVSVTYTPCTPLSTSPGNVTIYWTGAISADWNNPCNWNPAWVPDNTNSAVAISLQSNQPVISGAVPAIKELYVNAGAILTVSNGATLSVSSSSLASITSYGGSIINEGTISTAVSGIGMSIFAGDITNRGTMNLNNSISGIVANVNANATITNESTGIINLTDGYGLRYIVGNLSTITNHGAINYSGLSYALSLNEGTLINDGTITITNGFGISNLNGSGITNNACGKIIMTAGNYDNDGSTTTNAGLIQMPDEYDFANTGTFTNNGVLKANSVTGITNNRMIITNTCAIFTRALANNYTVNGIYTNVAATIQAGTYTSGSNIFVANNTIPSGTQTLYTQVNNGTCTFVVPFIFDNAKPASVLVSQTAICLGNSVSLTASCNTGTITWYKQATGGSTIGTGSPLNQSPTTATTYYASCKSSNCESGRVATSLVTVNSVPPAPIINAPNPKVVCAPGTLTLTTSDCTGTITWSNGSSGTSLTLSTVGTYAISATCTDGSCTSPASAAVTGLQIVAQPAAPTINAPNPKVVCSPNTLTLTGSGCAGTVNWSNGSSGSSLTLSSVGTYSISATCTVGSCISPASVAVTGLQIVAQPSAPTINAPNPKVVCAPSTLTLTASGCGGTVNWSNGSSGTSLTLSIVGTYSITATCTVGSCTSVPSAAVTGLQIVAQPSAPTITAPATKVVCSPSTLTLTASGCDGIVNWSNGSSGTSVVLSSVGTYSITATCTVGSCISPASAAVAGLQIVAQPTAPTITAPATKVVCAPSTLTLTASGCGGTVNWSNGSSGSSLTLSSVGTYSITATCTVGSCISPASAAVTGLQIVAQPTAPTITAPATKVVCAPSTLTLTASGCGGTVNWSNGSSGTSIVLSSVGTYSITATCTVGSCTSPPSPAVTGLQIVSQPSAPTITAPAMKVVCSPSTLTLTASGCAGTVNWSNGSSGTSIVLSSVGTYTITATCTVGSCISPASVAVTGLQIVAQPAAPTITPPGSLVVCAPSTLTLTASGCAGTVNWSNGSSGTSIVLSSVGTYSISATCTVGSCTSPASSTVIGLQIVAQPTAPTITPPGSLVVCAPSTLTLTASGCAGTVNWSNGSSGTSLTLSSVGTYSISATCTVGSCTSPASSTVTGL</sequence>
<keyword evidence="4" id="KW-1185">Reference proteome</keyword>
<comment type="caution">
    <text evidence="3">The sequence shown here is derived from an EMBL/GenBank/DDBJ whole genome shotgun (WGS) entry which is preliminary data.</text>
</comment>
<dbReference type="Pfam" id="PF19081">
    <property type="entry name" value="Ig_7"/>
    <property type="match status" value="2"/>
</dbReference>
<feature type="domain" description="Ig-like" evidence="2">
    <location>
        <begin position="811"/>
        <end position="886"/>
    </location>
</feature>